<comment type="pathway">
    <text evidence="1 12">Amino-acid biosynthesis; L-isoleucine biosynthesis; L-isoleucine from 2-oxobutanoate: step 1/4.</text>
</comment>
<keyword evidence="7 12" id="KW-0479">Metal-binding</keyword>
<dbReference type="NCBIfam" id="TIGR00118">
    <property type="entry name" value="acolac_lg"/>
    <property type="match status" value="1"/>
</dbReference>
<dbReference type="AlphaFoldDB" id="A0A7T4PPM5"/>
<evidence type="ECO:0000256" key="10">
    <source>
        <dbReference type="ARBA" id="ARBA00023304"/>
    </source>
</evidence>
<dbReference type="EC" id="2.2.1.6" evidence="4 12"/>
<organism evidence="16 17">
    <name type="scientific">Streptomyces alfalfae</name>
    <dbReference type="NCBI Taxonomy" id="1642299"/>
    <lineage>
        <taxon>Bacteria</taxon>
        <taxon>Bacillati</taxon>
        <taxon>Actinomycetota</taxon>
        <taxon>Actinomycetes</taxon>
        <taxon>Kitasatosporales</taxon>
        <taxon>Streptomycetaceae</taxon>
        <taxon>Streptomyces</taxon>
    </lineage>
</organism>
<feature type="domain" description="Thiamine pyrophosphate enzyme TPP-binding" evidence="14">
    <location>
        <begin position="390"/>
        <end position="544"/>
    </location>
</feature>
<dbReference type="InterPro" id="IPR012001">
    <property type="entry name" value="Thiamin_PyroP_enz_TPP-bd_dom"/>
</dbReference>
<dbReference type="FunFam" id="3.40.50.1220:FF:000008">
    <property type="entry name" value="Acetolactate synthase"/>
    <property type="match status" value="1"/>
</dbReference>
<feature type="domain" description="Thiamine pyrophosphate enzyme N-terminal TPP-binding" evidence="15">
    <location>
        <begin position="1"/>
        <end position="117"/>
    </location>
</feature>
<evidence type="ECO:0000256" key="2">
    <source>
        <dbReference type="ARBA" id="ARBA00005025"/>
    </source>
</evidence>
<keyword evidence="10 12" id="KW-0100">Branched-chain amino acid biosynthesis</keyword>
<evidence type="ECO:0000256" key="7">
    <source>
        <dbReference type="ARBA" id="ARBA00022723"/>
    </source>
</evidence>
<keyword evidence="8 12" id="KW-0460">Magnesium</keyword>
<dbReference type="GO" id="GO:0003984">
    <property type="term" value="F:acetolactate synthase activity"/>
    <property type="evidence" value="ECO:0007669"/>
    <property type="project" value="UniProtKB-EC"/>
</dbReference>
<evidence type="ECO:0000256" key="8">
    <source>
        <dbReference type="ARBA" id="ARBA00022842"/>
    </source>
</evidence>
<dbReference type="InterPro" id="IPR000399">
    <property type="entry name" value="TPP-bd_CS"/>
</dbReference>
<dbReference type="InterPro" id="IPR029035">
    <property type="entry name" value="DHS-like_NAD/FAD-binding_dom"/>
</dbReference>
<dbReference type="PANTHER" id="PTHR18968">
    <property type="entry name" value="THIAMINE PYROPHOSPHATE ENZYMES"/>
    <property type="match status" value="1"/>
</dbReference>
<evidence type="ECO:0000259" key="15">
    <source>
        <dbReference type="Pfam" id="PF02776"/>
    </source>
</evidence>
<evidence type="ECO:0000256" key="9">
    <source>
        <dbReference type="ARBA" id="ARBA00023052"/>
    </source>
</evidence>
<comment type="pathway">
    <text evidence="2 12">Amino-acid biosynthesis; L-valine biosynthesis; L-valine from pyruvate: step 1/4.</text>
</comment>
<dbReference type="GO" id="GO:0005948">
    <property type="term" value="C:acetolactate synthase complex"/>
    <property type="evidence" value="ECO:0007669"/>
    <property type="project" value="TreeGrafter"/>
</dbReference>
<comment type="cofactor">
    <cofactor evidence="12">
        <name>thiamine diphosphate</name>
        <dbReference type="ChEBI" id="CHEBI:58937"/>
    </cofactor>
    <text evidence="12">Binds 1 thiamine pyrophosphate per subunit.</text>
</comment>
<dbReference type="InterPro" id="IPR039368">
    <property type="entry name" value="AHAS_TPP"/>
</dbReference>
<dbReference type="CDD" id="cd07035">
    <property type="entry name" value="TPP_PYR_POX_like"/>
    <property type="match status" value="1"/>
</dbReference>
<dbReference type="InterPro" id="IPR029061">
    <property type="entry name" value="THDP-binding"/>
</dbReference>
<dbReference type="GO" id="GO:0050660">
    <property type="term" value="F:flavin adenine dinucleotide binding"/>
    <property type="evidence" value="ECO:0007669"/>
    <property type="project" value="InterPro"/>
</dbReference>
<dbReference type="PANTHER" id="PTHR18968:SF13">
    <property type="entry name" value="ACETOLACTATE SYNTHASE CATALYTIC SUBUNIT, MITOCHONDRIAL"/>
    <property type="match status" value="1"/>
</dbReference>
<evidence type="ECO:0000256" key="1">
    <source>
        <dbReference type="ARBA" id="ARBA00004974"/>
    </source>
</evidence>
<gene>
    <name evidence="16" type="primary">ilvB</name>
    <name evidence="16" type="ORF">I8755_33115</name>
</gene>
<dbReference type="FunFam" id="3.40.50.970:FF:000007">
    <property type="entry name" value="Acetolactate synthase"/>
    <property type="match status" value="1"/>
</dbReference>
<comment type="similarity">
    <text evidence="3 12">Belongs to the TPP enzyme family.</text>
</comment>
<comment type="catalytic activity">
    <reaction evidence="11 12">
        <text>2 pyruvate + H(+) = (2S)-2-acetolactate + CO2</text>
        <dbReference type="Rhea" id="RHEA:25249"/>
        <dbReference type="ChEBI" id="CHEBI:15361"/>
        <dbReference type="ChEBI" id="CHEBI:15378"/>
        <dbReference type="ChEBI" id="CHEBI:16526"/>
        <dbReference type="ChEBI" id="CHEBI:58476"/>
        <dbReference type="EC" id="2.2.1.6"/>
    </reaction>
</comment>
<dbReference type="GO" id="GO:0030976">
    <property type="term" value="F:thiamine pyrophosphate binding"/>
    <property type="evidence" value="ECO:0007669"/>
    <property type="project" value="UniProtKB-UniRule"/>
</dbReference>
<dbReference type="SUPFAM" id="SSF52467">
    <property type="entry name" value="DHS-like NAD/FAD-binding domain"/>
    <property type="match status" value="1"/>
</dbReference>
<dbReference type="Gene3D" id="3.40.50.1220">
    <property type="entry name" value="TPP-binding domain"/>
    <property type="match status" value="1"/>
</dbReference>
<keyword evidence="5 12" id="KW-0028">Amino-acid biosynthesis</keyword>
<feature type="domain" description="Thiamine pyrophosphate enzyme central" evidence="13">
    <location>
        <begin position="190"/>
        <end position="325"/>
    </location>
</feature>
<evidence type="ECO:0000256" key="4">
    <source>
        <dbReference type="ARBA" id="ARBA00013145"/>
    </source>
</evidence>
<dbReference type="UniPathway" id="UPA00047">
    <property type="reaction ID" value="UER00055"/>
</dbReference>
<evidence type="ECO:0000259" key="14">
    <source>
        <dbReference type="Pfam" id="PF02775"/>
    </source>
</evidence>
<evidence type="ECO:0000256" key="11">
    <source>
        <dbReference type="ARBA" id="ARBA00048670"/>
    </source>
</evidence>
<protein>
    <recommendedName>
        <fullName evidence="4 12">Acetolactate synthase</fullName>
        <ecNumber evidence="4 12">2.2.1.6</ecNumber>
    </recommendedName>
</protein>
<dbReference type="Pfam" id="PF00205">
    <property type="entry name" value="TPP_enzyme_M"/>
    <property type="match status" value="1"/>
</dbReference>
<sequence length="575" mass="60639">MSGAAAALSMLERAGVKLLFGIPGGANLPLYQTLSEFPGLRHILTRHEQGAGHAASGHAQATGTLGVCLATSGPGATNLVTALMDAHMDSVPVLAITGQVDSSQLGTAAFQEADICSIVAPITKYAVEVTRATDVADAVGEAIRCALSGRPGPALVSITKDALAATVQFVPASWPDPCPAEPPQPTPALIERAAELLLTAKRPVLYVGGGVIKADAAAPLRELAETLDVPVVTTLMARGAFPDTHRQHLGMPGMHGTVAAVAALQAADLVIAAGARFDDRVTGKLDSFAPHAAVVHIDIDNGELNRKRRADVALHADCHAALTALTDQVRRSMLARTTSRGLGDWWERLGSWRSRYPQGYQDQGDGLMPQYVIERLGVLTAGPGTVYTTGVGQHQMWASQFIQHNYPRAFVNSGGAGTMGYALPAALGVQAALPDAEVWAIDGDGSFAMTCQELATCVHADLPVKVAVLNNASLGMVRQWQDLFHEQNFVETDLDSPAKPPSPDITALARAYGCAVHRCDHPEEVDRAVLAASAIRDRPTVIEFVVSKSAMVWPMVPPGVSNDEIEIARGLRPHF</sequence>
<proteinExistence type="inferred from homology"/>
<dbReference type="GO" id="GO:0009099">
    <property type="term" value="P:L-valine biosynthetic process"/>
    <property type="evidence" value="ECO:0007669"/>
    <property type="project" value="UniProtKB-UniPathway"/>
</dbReference>
<keyword evidence="6 12" id="KW-0808">Transferase</keyword>
<evidence type="ECO:0000313" key="16">
    <source>
        <dbReference type="EMBL" id="QQC94132.1"/>
    </source>
</evidence>
<accession>A0A7T4PPM5</accession>
<keyword evidence="9 12" id="KW-0786">Thiamine pyrophosphate</keyword>
<dbReference type="Gene3D" id="3.40.50.970">
    <property type="match status" value="2"/>
</dbReference>
<dbReference type="Pfam" id="PF02775">
    <property type="entry name" value="TPP_enzyme_C"/>
    <property type="match status" value="1"/>
</dbReference>
<dbReference type="InterPro" id="IPR012846">
    <property type="entry name" value="Acetolactate_synth_lsu"/>
</dbReference>
<evidence type="ECO:0000256" key="3">
    <source>
        <dbReference type="ARBA" id="ARBA00007812"/>
    </source>
</evidence>
<comment type="cofactor">
    <cofactor evidence="12">
        <name>Mg(2+)</name>
        <dbReference type="ChEBI" id="CHEBI:18420"/>
    </cofactor>
    <text evidence="12">Binds 1 Mg(2+) ion per subunit.</text>
</comment>
<evidence type="ECO:0000313" key="17">
    <source>
        <dbReference type="Proteomes" id="UP000596130"/>
    </source>
</evidence>
<name>A0A7T4PPM5_9ACTN</name>
<dbReference type="EMBL" id="CP065959">
    <property type="protein sequence ID" value="QQC94132.1"/>
    <property type="molecule type" value="Genomic_DNA"/>
</dbReference>
<dbReference type="Pfam" id="PF02776">
    <property type="entry name" value="TPP_enzyme_N"/>
    <property type="match status" value="1"/>
</dbReference>
<dbReference type="InterPro" id="IPR045229">
    <property type="entry name" value="TPP_enz"/>
</dbReference>
<evidence type="ECO:0000256" key="12">
    <source>
        <dbReference type="RuleBase" id="RU003591"/>
    </source>
</evidence>
<dbReference type="UniPathway" id="UPA00049">
    <property type="reaction ID" value="UER00059"/>
</dbReference>
<dbReference type="CDD" id="cd02015">
    <property type="entry name" value="TPP_AHAS"/>
    <property type="match status" value="1"/>
</dbReference>
<dbReference type="GO" id="GO:0009097">
    <property type="term" value="P:isoleucine biosynthetic process"/>
    <property type="evidence" value="ECO:0007669"/>
    <property type="project" value="UniProtKB-UniPathway"/>
</dbReference>
<reference evidence="16 17" key="1">
    <citation type="submission" date="2020-12" db="EMBL/GenBank/DDBJ databases">
        <title>Identification and biosynthesis of polyene macrolides produced by Streptomyces alfalfae Men-myco-93-63.</title>
        <authorList>
            <person name="Liu D."/>
            <person name="Li Y."/>
            <person name="Liu L."/>
            <person name="Han X."/>
            <person name="Shen F."/>
        </authorList>
    </citation>
    <scope>NUCLEOTIDE SEQUENCE [LARGE SCALE GENOMIC DNA]</scope>
    <source>
        <strain evidence="16 17">Men-myco-93-63</strain>
    </source>
</reference>
<evidence type="ECO:0000256" key="5">
    <source>
        <dbReference type="ARBA" id="ARBA00022605"/>
    </source>
</evidence>
<dbReference type="GO" id="GO:0000287">
    <property type="term" value="F:magnesium ion binding"/>
    <property type="evidence" value="ECO:0007669"/>
    <property type="project" value="UniProtKB-UniRule"/>
</dbReference>
<dbReference type="InterPro" id="IPR012000">
    <property type="entry name" value="Thiamin_PyroP_enz_cen_dom"/>
</dbReference>
<evidence type="ECO:0000259" key="13">
    <source>
        <dbReference type="Pfam" id="PF00205"/>
    </source>
</evidence>
<evidence type="ECO:0000256" key="6">
    <source>
        <dbReference type="ARBA" id="ARBA00022679"/>
    </source>
</evidence>
<dbReference type="InterPro" id="IPR011766">
    <property type="entry name" value="TPP_enzyme_TPP-bd"/>
</dbReference>
<dbReference type="SUPFAM" id="SSF52518">
    <property type="entry name" value="Thiamin diphosphate-binding fold (THDP-binding)"/>
    <property type="match status" value="2"/>
</dbReference>
<dbReference type="PROSITE" id="PS00187">
    <property type="entry name" value="TPP_ENZYMES"/>
    <property type="match status" value="1"/>
</dbReference>
<dbReference type="Proteomes" id="UP000596130">
    <property type="component" value="Chromosome"/>
</dbReference>